<reference evidence="3" key="1">
    <citation type="journal article" date="2014" name="Int. J. Syst. Evol. Microbiol.">
        <title>Complete genome sequence of Corynebacterium casei LMG S-19264T (=DSM 44701T), isolated from a smear-ripened cheese.</title>
        <authorList>
            <consortium name="US DOE Joint Genome Institute (JGI-PGF)"/>
            <person name="Walter F."/>
            <person name="Albersmeier A."/>
            <person name="Kalinowski J."/>
            <person name="Ruckert C."/>
        </authorList>
    </citation>
    <scope>NUCLEOTIDE SEQUENCE</scope>
    <source>
        <strain evidence="3">CGMCC 1.12785</strain>
    </source>
</reference>
<evidence type="ECO:0000313" key="4">
    <source>
        <dbReference type="Proteomes" id="UP000616114"/>
    </source>
</evidence>
<evidence type="ECO:0000313" key="3">
    <source>
        <dbReference type="EMBL" id="GGA10594.1"/>
    </source>
</evidence>
<comment type="caution">
    <text evidence="3">The sequence shown here is derived from an EMBL/GenBank/DDBJ whole genome shotgun (WGS) entry which is preliminary data.</text>
</comment>
<feature type="coiled-coil region" evidence="1">
    <location>
        <begin position="32"/>
        <end position="95"/>
    </location>
</feature>
<dbReference type="Proteomes" id="UP000616114">
    <property type="component" value="Unassembled WGS sequence"/>
</dbReference>
<name>A0A8J2XEV9_9MICO</name>
<evidence type="ECO:0000256" key="2">
    <source>
        <dbReference type="SAM" id="Phobius"/>
    </source>
</evidence>
<keyword evidence="4" id="KW-1185">Reference proteome</keyword>
<gene>
    <name evidence="3" type="ORF">GCM10011333_11740</name>
</gene>
<protein>
    <submittedName>
        <fullName evidence="3">Uncharacterized protein</fullName>
    </submittedName>
</protein>
<sequence length="116" mass="13294">MTMPTIPEGTHPLISGIALLALVVVWAYQAHQRGLRERVERAERRADQAEEERDAELAKLKDQVSKLRSELHDLNAKFTNEVTRLQRLLLEEQQQKFRLQGLLASHGIPYDSEQAP</sequence>
<keyword evidence="2" id="KW-0812">Transmembrane</keyword>
<keyword evidence="2" id="KW-0472">Membrane</keyword>
<proteinExistence type="predicted"/>
<evidence type="ECO:0000256" key="1">
    <source>
        <dbReference type="SAM" id="Coils"/>
    </source>
</evidence>
<reference evidence="3" key="2">
    <citation type="submission" date="2020-09" db="EMBL/GenBank/DDBJ databases">
        <authorList>
            <person name="Sun Q."/>
            <person name="Zhou Y."/>
        </authorList>
    </citation>
    <scope>NUCLEOTIDE SEQUENCE</scope>
    <source>
        <strain evidence="3">CGMCC 1.12785</strain>
    </source>
</reference>
<organism evidence="3 4">
    <name type="scientific">Sediminivirga luteola</name>
    <dbReference type="NCBI Taxonomy" id="1774748"/>
    <lineage>
        <taxon>Bacteria</taxon>
        <taxon>Bacillati</taxon>
        <taxon>Actinomycetota</taxon>
        <taxon>Actinomycetes</taxon>
        <taxon>Micrococcales</taxon>
        <taxon>Brevibacteriaceae</taxon>
        <taxon>Sediminivirga</taxon>
    </lineage>
</organism>
<feature type="transmembrane region" description="Helical" evidence="2">
    <location>
        <begin position="12"/>
        <end position="28"/>
    </location>
</feature>
<dbReference type="RefSeq" id="WP_188550000.1">
    <property type="nucleotide sequence ID" value="NZ_BMFY01000004.1"/>
</dbReference>
<keyword evidence="2" id="KW-1133">Transmembrane helix</keyword>
<dbReference type="AlphaFoldDB" id="A0A8J2XEV9"/>
<accession>A0A8J2XEV9</accession>
<keyword evidence="1" id="KW-0175">Coiled coil</keyword>
<dbReference type="EMBL" id="BMFY01000004">
    <property type="protein sequence ID" value="GGA10594.1"/>
    <property type="molecule type" value="Genomic_DNA"/>
</dbReference>